<dbReference type="Pfam" id="PF11165">
    <property type="entry name" value="DUF2949"/>
    <property type="match status" value="1"/>
</dbReference>
<dbReference type="AlphaFoldDB" id="B8HSJ0"/>
<organism evidence="1">
    <name type="scientific">Cyanothece sp. (strain PCC 7425 / ATCC 29141)</name>
    <dbReference type="NCBI Taxonomy" id="395961"/>
    <lineage>
        <taxon>Bacteria</taxon>
        <taxon>Bacillati</taxon>
        <taxon>Cyanobacteriota</taxon>
        <taxon>Cyanophyceae</taxon>
        <taxon>Gomontiellales</taxon>
        <taxon>Cyanothecaceae</taxon>
        <taxon>Cyanothece</taxon>
    </lineage>
</organism>
<protein>
    <recommendedName>
        <fullName evidence="2">DUF2949 domain-containing protein</fullName>
    </recommendedName>
</protein>
<evidence type="ECO:0000313" key="1">
    <source>
        <dbReference type="EMBL" id="ACL45973.1"/>
    </source>
</evidence>
<name>B8HSJ0_CYAP4</name>
<dbReference type="KEGG" id="cyn:Cyan7425_3653"/>
<proteinExistence type="predicted"/>
<dbReference type="eggNOG" id="ENOG503304D">
    <property type="taxonomic scope" value="Bacteria"/>
</dbReference>
<dbReference type="EMBL" id="CP001344">
    <property type="protein sequence ID" value="ACL45973.1"/>
    <property type="molecule type" value="Genomic_DNA"/>
</dbReference>
<reference evidence="1" key="1">
    <citation type="submission" date="2009-01" db="EMBL/GenBank/DDBJ databases">
        <title>Complete sequence of chromosome Cyanothece sp. PCC 7425.</title>
        <authorList>
            <consortium name="US DOE Joint Genome Institute"/>
            <person name="Lucas S."/>
            <person name="Copeland A."/>
            <person name="Lapidus A."/>
            <person name="Glavina del Rio T."/>
            <person name="Dalin E."/>
            <person name="Tice H."/>
            <person name="Bruce D."/>
            <person name="Goodwin L."/>
            <person name="Pitluck S."/>
            <person name="Sims D."/>
            <person name="Meineke L."/>
            <person name="Brettin T."/>
            <person name="Detter J.C."/>
            <person name="Han C."/>
            <person name="Larimer F."/>
            <person name="Land M."/>
            <person name="Hauser L."/>
            <person name="Kyrpides N."/>
            <person name="Ovchinnikova G."/>
            <person name="Liberton M."/>
            <person name="Stoeckel J."/>
            <person name="Banerjee A."/>
            <person name="Singh A."/>
            <person name="Page L."/>
            <person name="Sato H."/>
            <person name="Zhao L."/>
            <person name="Sherman L."/>
            <person name="Pakrasi H."/>
            <person name="Richardson P."/>
        </authorList>
    </citation>
    <scope>NUCLEOTIDE SEQUENCE</scope>
    <source>
        <strain evidence="1">PCC 7425</strain>
    </source>
</reference>
<dbReference type="OrthoDB" id="433602at2"/>
<gene>
    <name evidence="1" type="ordered locus">Cyan7425_3653</name>
</gene>
<evidence type="ECO:0008006" key="2">
    <source>
        <dbReference type="Google" id="ProtNLM"/>
    </source>
</evidence>
<dbReference type="InterPro" id="IPR021336">
    <property type="entry name" value="DUF2949"/>
</dbReference>
<accession>B8HSJ0</accession>
<dbReference type="STRING" id="395961.Cyan7425_3653"/>
<dbReference type="HOGENOM" id="CLU_184319_1_0_3"/>
<sequence length="65" mass="7616">MQPSRWTRLIEYLQGELAVPKSAIVFALKHCEEKLNLLPIVLWQYGLVTLEQLDQIFDWLETSEA</sequence>